<dbReference type="PANTHER" id="PTHR13479">
    <property type="entry name" value="30S RIBOSOMAL PROTEIN S18"/>
    <property type="match status" value="1"/>
</dbReference>
<dbReference type="Gene3D" id="4.10.640.10">
    <property type="entry name" value="Ribosomal protein S18"/>
    <property type="match status" value="1"/>
</dbReference>
<evidence type="ECO:0000313" key="5">
    <source>
        <dbReference type="EMBL" id="CCD25268.1"/>
    </source>
</evidence>
<organism evidence="5 6">
    <name type="scientific">Naumovozyma dairenensis (strain ATCC 10597 / BCRC 20456 / CBS 421 / NBRC 0211 / NRRL Y-12639)</name>
    <name type="common">Saccharomyces dairenensis</name>
    <dbReference type="NCBI Taxonomy" id="1071378"/>
    <lineage>
        <taxon>Eukaryota</taxon>
        <taxon>Fungi</taxon>
        <taxon>Dikarya</taxon>
        <taxon>Ascomycota</taxon>
        <taxon>Saccharomycotina</taxon>
        <taxon>Saccharomycetes</taxon>
        <taxon>Saccharomycetales</taxon>
        <taxon>Saccharomycetaceae</taxon>
        <taxon>Naumovozyma</taxon>
    </lineage>
</organism>
<dbReference type="Proteomes" id="UP000000689">
    <property type="component" value="Chromosome 5"/>
</dbReference>
<dbReference type="GO" id="GO:0003735">
    <property type="term" value="F:structural constituent of ribosome"/>
    <property type="evidence" value="ECO:0007669"/>
    <property type="project" value="EnsemblFungi"/>
</dbReference>
<dbReference type="GO" id="GO:0032543">
    <property type="term" value="P:mitochondrial translation"/>
    <property type="evidence" value="ECO:0007669"/>
    <property type="project" value="TreeGrafter"/>
</dbReference>
<accession>G0WBZ8</accession>
<gene>
    <name evidence="5" type="primary">NDAI0E04510</name>
    <name evidence="5" type="ordered locus">NDAI_0E04510</name>
</gene>
<dbReference type="KEGG" id="ndi:NDAI_0E04510"/>
<keyword evidence="2" id="KW-0689">Ribosomal protein</keyword>
<keyword evidence="6" id="KW-1185">Reference proteome</keyword>
<dbReference type="EMBL" id="HE580271">
    <property type="protein sequence ID" value="CCD25268.1"/>
    <property type="molecule type" value="Genomic_DNA"/>
</dbReference>
<evidence type="ECO:0000256" key="4">
    <source>
        <dbReference type="ARBA" id="ARBA00035264"/>
    </source>
</evidence>
<dbReference type="GO" id="GO:0070181">
    <property type="term" value="F:small ribosomal subunit rRNA binding"/>
    <property type="evidence" value="ECO:0007669"/>
    <property type="project" value="TreeGrafter"/>
</dbReference>
<dbReference type="InterPro" id="IPR001648">
    <property type="entry name" value="Ribosomal_bS18"/>
</dbReference>
<dbReference type="SUPFAM" id="SSF46911">
    <property type="entry name" value="Ribosomal protein S18"/>
    <property type="match status" value="1"/>
</dbReference>
<dbReference type="HOGENOM" id="CLU_082177_2_0_1"/>
<name>G0WBZ8_NAUDC</name>
<dbReference type="GeneID" id="11499017"/>
<dbReference type="InterPro" id="IPR036870">
    <property type="entry name" value="Ribosomal_bS18_sf"/>
</dbReference>
<dbReference type="Pfam" id="PF01084">
    <property type="entry name" value="Ribosomal_S18"/>
    <property type="match status" value="1"/>
</dbReference>
<evidence type="ECO:0000256" key="3">
    <source>
        <dbReference type="ARBA" id="ARBA00023274"/>
    </source>
</evidence>
<dbReference type="GO" id="GO:0005763">
    <property type="term" value="C:mitochondrial small ribosomal subunit"/>
    <property type="evidence" value="ECO:0007669"/>
    <property type="project" value="EnsemblFungi"/>
</dbReference>
<proteinExistence type="inferred from homology"/>
<dbReference type="eggNOG" id="KOG3162">
    <property type="taxonomic scope" value="Eukaryota"/>
</dbReference>
<dbReference type="OMA" id="IANTRYH"/>
<dbReference type="PRINTS" id="PR00974">
    <property type="entry name" value="RIBOSOMALS18"/>
</dbReference>
<dbReference type="PANTHER" id="PTHR13479:SF40">
    <property type="entry name" value="SMALL RIBOSOMAL SUBUNIT PROTEIN BS18M"/>
    <property type="match status" value="1"/>
</dbReference>
<evidence type="ECO:0000256" key="1">
    <source>
        <dbReference type="ARBA" id="ARBA00005589"/>
    </source>
</evidence>
<keyword evidence="3" id="KW-0687">Ribonucleoprotein</keyword>
<comment type="similarity">
    <text evidence="1">Belongs to the bacterial ribosomal protein bS18 family.</text>
</comment>
<dbReference type="RefSeq" id="XP_003670511.1">
    <property type="nucleotide sequence ID" value="XM_003670463.1"/>
</dbReference>
<dbReference type="AlphaFoldDB" id="G0WBZ8"/>
<dbReference type="STRING" id="1071378.G0WBZ8"/>
<dbReference type="OrthoDB" id="21463at2759"/>
<reference evidence="5 6" key="1">
    <citation type="journal article" date="2011" name="Proc. Natl. Acad. Sci. U.S.A.">
        <title>Evolutionary erosion of yeast sex chromosomes by mating-type switching accidents.</title>
        <authorList>
            <person name="Gordon J.L."/>
            <person name="Armisen D."/>
            <person name="Proux-Wera E."/>
            <person name="Oheigeartaigh S.S."/>
            <person name="Byrne K.P."/>
            <person name="Wolfe K.H."/>
        </authorList>
    </citation>
    <scope>NUCLEOTIDE SEQUENCE [LARGE SCALE GENOMIC DNA]</scope>
    <source>
        <strain evidence="6">ATCC 10597 / BCRC 20456 / CBS 421 / NBRC 0211 / NRRL Y-12639</strain>
    </source>
</reference>
<evidence type="ECO:0000313" key="6">
    <source>
        <dbReference type="Proteomes" id="UP000000689"/>
    </source>
</evidence>
<protein>
    <recommendedName>
        <fullName evidence="4">Small ribosomal subunit protein bS18m</fullName>
    </recommendedName>
</protein>
<evidence type="ECO:0000256" key="2">
    <source>
        <dbReference type="ARBA" id="ARBA00022980"/>
    </source>
</evidence>
<sequence>MSHFTARLKTLASGILSRRFISSSKTLTNNNRNGFSIKPQQKNSLDIGSNSTKKAINNMKQIDDKFVKKFQPGSIYDPFDFSMARLYYTRKNNMNGINNNRRIINPNILDKKFNPLDLYSSPNKLYPFLTSTGKILHRDVTGLSAKNQRRVSKAIRRAQSIGLISKTCGNLNTLPTRNIQQ</sequence>